<feature type="region of interest" description="Disordered" evidence="1">
    <location>
        <begin position="1"/>
        <end position="28"/>
    </location>
</feature>
<organism evidence="2 3">
    <name type="scientific">Mugilogobius chulae</name>
    <name type="common">yellowstripe goby</name>
    <dbReference type="NCBI Taxonomy" id="88201"/>
    <lineage>
        <taxon>Eukaryota</taxon>
        <taxon>Metazoa</taxon>
        <taxon>Chordata</taxon>
        <taxon>Craniata</taxon>
        <taxon>Vertebrata</taxon>
        <taxon>Euteleostomi</taxon>
        <taxon>Actinopterygii</taxon>
        <taxon>Neopterygii</taxon>
        <taxon>Teleostei</taxon>
        <taxon>Neoteleostei</taxon>
        <taxon>Acanthomorphata</taxon>
        <taxon>Gobiaria</taxon>
        <taxon>Gobiiformes</taxon>
        <taxon>Gobioidei</taxon>
        <taxon>Gobiidae</taxon>
        <taxon>Gobionellinae</taxon>
        <taxon>Mugilogobius</taxon>
    </lineage>
</organism>
<evidence type="ECO:0000313" key="2">
    <source>
        <dbReference type="EMBL" id="KAK7891448.1"/>
    </source>
</evidence>
<reference evidence="3" key="1">
    <citation type="submission" date="2024-04" db="EMBL/GenBank/DDBJ databases">
        <title>Salinicola lusitanus LLJ914,a marine bacterium isolated from the Okinawa Trough.</title>
        <authorList>
            <person name="Li J."/>
        </authorList>
    </citation>
    <scope>NUCLEOTIDE SEQUENCE [LARGE SCALE GENOMIC DNA]</scope>
</reference>
<accession>A0AAW0N477</accession>
<dbReference type="EMBL" id="JBBPFD010000017">
    <property type="protein sequence ID" value="KAK7891448.1"/>
    <property type="molecule type" value="Genomic_DNA"/>
</dbReference>
<name>A0AAW0N477_9GOBI</name>
<evidence type="ECO:0000256" key="1">
    <source>
        <dbReference type="SAM" id="MobiDB-lite"/>
    </source>
</evidence>
<dbReference type="Proteomes" id="UP001460270">
    <property type="component" value="Unassembled WGS sequence"/>
</dbReference>
<protein>
    <submittedName>
        <fullName evidence="2">Uncharacterized protein</fullName>
    </submittedName>
</protein>
<keyword evidence="3" id="KW-1185">Reference proteome</keyword>
<gene>
    <name evidence="2" type="ORF">WMY93_023411</name>
</gene>
<dbReference type="AlphaFoldDB" id="A0AAW0N477"/>
<comment type="caution">
    <text evidence="2">The sequence shown here is derived from an EMBL/GenBank/DDBJ whole genome shotgun (WGS) entry which is preliminary data.</text>
</comment>
<evidence type="ECO:0000313" key="3">
    <source>
        <dbReference type="Proteomes" id="UP001460270"/>
    </source>
</evidence>
<proteinExistence type="predicted"/>
<sequence>MTSVIQTEQEFGIRTRRQADTSLSSPSPNQVLLAEAPWTHPKFCTLKNNATLAPNRLVIRLIPLMPSLIHSGQSLEQGDGEAGDGMVCGERGGLAGLHRAKALCLVSLGETTVAPPSERDVRVGKEEGICGVE</sequence>